<dbReference type="RefSeq" id="WP_224079580.1">
    <property type="nucleotide sequence ID" value="NZ_CAJZAI010000003.1"/>
</dbReference>
<evidence type="ECO:0000256" key="2">
    <source>
        <dbReference type="ARBA" id="ARBA00022801"/>
    </source>
</evidence>
<evidence type="ECO:0000313" key="5">
    <source>
        <dbReference type="Proteomes" id="UP000727654"/>
    </source>
</evidence>
<evidence type="ECO:0000259" key="3">
    <source>
        <dbReference type="Pfam" id="PF00884"/>
    </source>
</evidence>
<dbReference type="SUPFAM" id="SSF53649">
    <property type="entry name" value="Alkaline phosphatase-like"/>
    <property type="match status" value="1"/>
</dbReference>
<feature type="domain" description="Sulfatase N-terminal" evidence="3">
    <location>
        <begin position="5"/>
        <end position="344"/>
    </location>
</feature>
<dbReference type="EC" id="3.1.6.6" evidence="4"/>
<comment type="caution">
    <text evidence="4">The sequence shown here is derived from an EMBL/GenBank/DDBJ whole genome shotgun (WGS) entry which is preliminary data.</text>
</comment>
<dbReference type="GO" id="GO:0047753">
    <property type="term" value="F:choline-sulfatase activity"/>
    <property type="evidence" value="ECO:0007669"/>
    <property type="project" value="UniProtKB-EC"/>
</dbReference>
<dbReference type="Gene3D" id="3.40.720.10">
    <property type="entry name" value="Alkaline Phosphatase, subunit A"/>
    <property type="match status" value="1"/>
</dbReference>
<keyword evidence="1" id="KW-0479">Metal-binding</keyword>
<dbReference type="InterPro" id="IPR000917">
    <property type="entry name" value="Sulfatase_N"/>
</dbReference>
<evidence type="ECO:0000256" key="1">
    <source>
        <dbReference type="ARBA" id="ARBA00022723"/>
    </source>
</evidence>
<dbReference type="Proteomes" id="UP000727654">
    <property type="component" value="Unassembled WGS sequence"/>
</dbReference>
<keyword evidence="2 4" id="KW-0378">Hydrolase</keyword>
<keyword evidence="5" id="KW-1185">Reference proteome</keyword>
<organism evidence="4 5">
    <name type="scientific">Cupriavidus laharis</name>
    <dbReference type="NCBI Taxonomy" id="151654"/>
    <lineage>
        <taxon>Bacteria</taxon>
        <taxon>Pseudomonadati</taxon>
        <taxon>Pseudomonadota</taxon>
        <taxon>Betaproteobacteria</taxon>
        <taxon>Burkholderiales</taxon>
        <taxon>Burkholderiaceae</taxon>
        <taxon>Cupriavidus</taxon>
    </lineage>
</organism>
<dbReference type="EMBL" id="CAJZAI010000003">
    <property type="protein sequence ID" value="CAG9171184.1"/>
    <property type="molecule type" value="Genomic_DNA"/>
</dbReference>
<evidence type="ECO:0000313" key="4">
    <source>
        <dbReference type="EMBL" id="CAG9171184.1"/>
    </source>
</evidence>
<proteinExistence type="predicted"/>
<dbReference type="CDD" id="cd16037">
    <property type="entry name" value="sulfatase_like"/>
    <property type="match status" value="1"/>
</dbReference>
<dbReference type="Pfam" id="PF00884">
    <property type="entry name" value="Sulfatase"/>
    <property type="match status" value="1"/>
</dbReference>
<protein>
    <submittedName>
        <fullName evidence="4">Choline-sulfatase</fullName>
        <ecNumber evidence="4">3.1.6.6</ecNumber>
    </submittedName>
</protein>
<dbReference type="PANTHER" id="PTHR45953">
    <property type="entry name" value="IDURONATE 2-SULFATASE"/>
    <property type="match status" value="1"/>
</dbReference>
<dbReference type="InterPro" id="IPR017850">
    <property type="entry name" value="Alkaline_phosphatase_core_sf"/>
</dbReference>
<accession>A0ABM8WUK8</accession>
<gene>
    <name evidence="4" type="primary">betC</name>
    <name evidence="4" type="ORF">LMG23992_01955</name>
</gene>
<name>A0ABM8WUK8_9BURK</name>
<sequence length="502" mass="54754">MPQRRNVIVIMSDEHNPAYMGCSGHPFIQTPNLDRLAAGGVRYANAYTPSPICVPARAAFATGLRVHQTGHWDNALPYTGTPRGWGHVLQDQGVRVESIGKLHYRSEDDPNGFDREHIPMHVVGGYGMVWASIRDPYIQREGAKRMLGETVGAGESPYTAYDRSVTQTAIEWLEGAAQDDRPFVLYVGLVAPHFPLIAPPEFFNLYRPEQIPPAKLHPSTGYARHPWVQAYAAFERSEERFASEAERADAFLAYYGLCSFLDHSVGQIMTAVEALGLGDSTHIVYTSDHGDNVGARGLWGKSTLYQESVSVPMILAGPGVKPGVCETPVDLLDLFPTILQGAGIDAGPEMGQRPGRSLFELAEAPADPERPILSEYHAAGSNTAGFMLRKGRWKYHHYVRFEPELFDLETDPEETRNLAADPVHAGALVRMRAALYQICDPEALDVRAKADQLALVERVGGTEVASGIGATGATPVPVTGNGICVAPATNDTIDSQSHRFRS</sequence>
<dbReference type="PANTHER" id="PTHR45953:SF1">
    <property type="entry name" value="IDURONATE 2-SULFATASE"/>
    <property type="match status" value="1"/>
</dbReference>
<reference evidence="4 5" key="1">
    <citation type="submission" date="2021-08" db="EMBL/GenBank/DDBJ databases">
        <authorList>
            <person name="Peeters C."/>
        </authorList>
    </citation>
    <scope>NUCLEOTIDE SEQUENCE [LARGE SCALE GENOMIC DNA]</scope>
    <source>
        <strain evidence="4 5">LMG 23992</strain>
    </source>
</reference>